<protein>
    <recommendedName>
        <fullName evidence="7">Acetyl-CoA synthetase-like protein</fullName>
    </recommendedName>
</protein>
<dbReference type="Gene3D" id="3.30.300.30">
    <property type="match status" value="1"/>
</dbReference>
<feature type="domain" description="AMP-binding enzyme C-terminal" evidence="4">
    <location>
        <begin position="427"/>
        <end position="506"/>
    </location>
</feature>
<dbReference type="SUPFAM" id="SSF56801">
    <property type="entry name" value="Acetyl-CoA synthetase-like"/>
    <property type="match status" value="1"/>
</dbReference>
<evidence type="ECO:0000259" key="3">
    <source>
        <dbReference type="Pfam" id="PF00501"/>
    </source>
</evidence>
<gene>
    <name evidence="5" type="ORF">LTR77_010257</name>
</gene>
<evidence type="ECO:0000259" key="4">
    <source>
        <dbReference type="Pfam" id="PF13193"/>
    </source>
</evidence>
<dbReference type="EMBL" id="JAVRRT010000022">
    <property type="protein sequence ID" value="KAK5163863.1"/>
    <property type="molecule type" value="Genomic_DNA"/>
</dbReference>
<dbReference type="RefSeq" id="XP_064654227.1">
    <property type="nucleotide sequence ID" value="XM_064807480.1"/>
</dbReference>
<keyword evidence="6" id="KW-1185">Reference proteome</keyword>
<dbReference type="PROSITE" id="PS00455">
    <property type="entry name" value="AMP_BINDING"/>
    <property type="match status" value="1"/>
</dbReference>
<dbReference type="PANTHER" id="PTHR24096">
    <property type="entry name" value="LONG-CHAIN-FATTY-ACID--COA LIGASE"/>
    <property type="match status" value="1"/>
</dbReference>
<dbReference type="InterPro" id="IPR042099">
    <property type="entry name" value="ANL_N_sf"/>
</dbReference>
<dbReference type="Proteomes" id="UP001337655">
    <property type="component" value="Unassembled WGS sequence"/>
</dbReference>
<proteinExistence type="inferred from homology"/>
<dbReference type="Gene3D" id="3.40.50.12780">
    <property type="entry name" value="N-terminal domain of ligase-like"/>
    <property type="match status" value="1"/>
</dbReference>
<dbReference type="PANTHER" id="PTHR24096:SF149">
    <property type="entry name" value="AMP-BINDING DOMAIN-CONTAINING PROTEIN-RELATED"/>
    <property type="match status" value="1"/>
</dbReference>
<dbReference type="InterPro" id="IPR000873">
    <property type="entry name" value="AMP-dep_synth/lig_dom"/>
</dbReference>
<name>A0AAV9NVJ4_9PEZI</name>
<feature type="domain" description="AMP-dependent synthetase/ligase" evidence="3">
    <location>
        <begin position="23"/>
        <end position="375"/>
    </location>
</feature>
<evidence type="ECO:0000313" key="5">
    <source>
        <dbReference type="EMBL" id="KAK5163863.1"/>
    </source>
</evidence>
<comment type="similarity">
    <text evidence="1">Belongs to the ATP-dependent AMP-binding enzyme family.</text>
</comment>
<dbReference type="GO" id="GO:0016405">
    <property type="term" value="F:CoA-ligase activity"/>
    <property type="evidence" value="ECO:0007669"/>
    <property type="project" value="TreeGrafter"/>
</dbReference>
<evidence type="ECO:0000256" key="1">
    <source>
        <dbReference type="ARBA" id="ARBA00006432"/>
    </source>
</evidence>
<reference evidence="5 6" key="1">
    <citation type="submission" date="2023-08" db="EMBL/GenBank/DDBJ databases">
        <title>Black Yeasts Isolated from many extreme environments.</title>
        <authorList>
            <person name="Coleine C."/>
            <person name="Stajich J.E."/>
            <person name="Selbmann L."/>
        </authorList>
    </citation>
    <scope>NUCLEOTIDE SEQUENCE [LARGE SCALE GENOMIC DNA]</scope>
    <source>
        <strain evidence="5 6">CCFEE 5935</strain>
    </source>
</reference>
<keyword evidence="2" id="KW-0436">Ligase</keyword>
<dbReference type="InterPro" id="IPR020845">
    <property type="entry name" value="AMP-binding_CS"/>
</dbReference>
<dbReference type="GeneID" id="89931586"/>
<dbReference type="Pfam" id="PF00501">
    <property type="entry name" value="AMP-binding"/>
    <property type="match status" value="1"/>
</dbReference>
<dbReference type="InterPro" id="IPR045851">
    <property type="entry name" value="AMP-bd_C_sf"/>
</dbReference>
<evidence type="ECO:0008006" key="7">
    <source>
        <dbReference type="Google" id="ProtNLM"/>
    </source>
</evidence>
<dbReference type="AlphaFoldDB" id="A0AAV9NVJ4"/>
<evidence type="ECO:0000313" key="6">
    <source>
        <dbReference type="Proteomes" id="UP001337655"/>
    </source>
</evidence>
<accession>A0AAV9NVJ4</accession>
<evidence type="ECO:0000256" key="2">
    <source>
        <dbReference type="ARBA" id="ARBA00022598"/>
    </source>
</evidence>
<sequence length="529" mass="57857">MPIESPWPPVSVPEVDVWSFFLEHPNRQYPDDHVLYIDVAAAQTLTYRQLRSSAEQWGSGLQEQWGWQKGDTLATMTPNTFECVPVTFGTLLVGGVVSPCNFQYTVDELVSHLKSSGAKGLITNVACVDVALEAASQIGFPLDRILLVGGTDPKNTTAYYSSLQGSITASPKKVTIGPKEDLAFLVYSSGTTGLPKGVMLTHFNVVANLVQYTQVRLPRHWKTDRSVGFLPMYHIYGIAVLMLYPLHDGTTTYIMTSFDLPTFCRTVQDSNITFAYIVPPVALALRRVPSSIDSTSPLCALYQRLKTPLRQGYGMSEAAPGVAGQRTEDWNKPIGCSGHLWPSISAKLVVDGKEVKNGEEGEVCLKGPNVFNGYYNNPAATAASFDADGWYRTGDIGFVDEAGNISITDRVKELIKYNGFQVAPAQLEGLLLGHPAVTDVAVVGVFSDARATELPRAYVVVAAGYRGDDKLEEALHQWFNELVSPHKRLRGGIRFVEAVPKSNAGKILRRVLIEQARKEEMGAGVKARL</sequence>
<comment type="caution">
    <text evidence="5">The sequence shown here is derived from an EMBL/GenBank/DDBJ whole genome shotgun (WGS) entry which is preliminary data.</text>
</comment>
<dbReference type="InterPro" id="IPR025110">
    <property type="entry name" value="AMP-bd_C"/>
</dbReference>
<dbReference type="Pfam" id="PF13193">
    <property type="entry name" value="AMP-binding_C"/>
    <property type="match status" value="1"/>
</dbReference>
<organism evidence="5 6">
    <name type="scientific">Saxophila tyrrhenica</name>
    <dbReference type="NCBI Taxonomy" id="1690608"/>
    <lineage>
        <taxon>Eukaryota</taxon>
        <taxon>Fungi</taxon>
        <taxon>Dikarya</taxon>
        <taxon>Ascomycota</taxon>
        <taxon>Pezizomycotina</taxon>
        <taxon>Dothideomycetes</taxon>
        <taxon>Dothideomycetidae</taxon>
        <taxon>Mycosphaerellales</taxon>
        <taxon>Extremaceae</taxon>
        <taxon>Saxophila</taxon>
    </lineage>
</organism>